<evidence type="ECO:0000256" key="5">
    <source>
        <dbReference type="SAM" id="MobiDB-lite"/>
    </source>
</evidence>
<sequence>MSSISFPHSVSAPSSRQQEMPESQYYSTEFDGSASFQINPLSTHPPRTPRVSVVSSSHMYGSSIYEERDELSESAHLETESIDEEEDVRMKEAERRIRPEEVWRDIVVTSNGRDKAFKIIQYSLKVYLLFHTTVTGSRLLRKSAKQPLEQELVKRLTSTVSGLSFSRKCLLLFNWLSPLTAILAQQSVPFSSDRKAETKSQVPRPFLHAVMNAPPPVLLELANAVSDDLYTLSLLGILGKKFGDRAGRFSDWCWFFATLVGLVENGVERQMNGNLQREAESRMYKDSMSGATAKSKPTSTKVDEKEIGRLQKQDYWLQITRAKLTMDLIFVSYEIFRLKRAKNSIKAMAGLIAAILSTAKLYDRHKSALTKALGVTL</sequence>
<feature type="region of interest" description="Disordered" evidence="5">
    <location>
        <begin position="1"/>
        <end position="29"/>
    </location>
</feature>
<evidence type="ECO:0000313" key="6">
    <source>
        <dbReference type="EMBL" id="KAE9410280.1"/>
    </source>
</evidence>
<name>A0A6A4IK23_9AGAR</name>
<evidence type="ECO:0000256" key="2">
    <source>
        <dbReference type="ARBA" id="ARBA00023136"/>
    </source>
</evidence>
<reference evidence="6" key="1">
    <citation type="journal article" date="2019" name="Environ. Microbiol.">
        <title>Fungal ecological strategies reflected in gene transcription - a case study of two litter decomposers.</title>
        <authorList>
            <person name="Barbi F."/>
            <person name="Kohler A."/>
            <person name="Barry K."/>
            <person name="Baskaran P."/>
            <person name="Daum C."/>
            <person name="Fauchery L."/>
            <person name="Ihrmark K."/>
            <person name="Kuo A."/>
            <person name="LaButti K."/>
            <person name="Lipzen A."/>
            <person name="Morin E."/>
            <person name="Grigoriev I.V."/>
            <person name="Henrissat B."/>
            <person name="Lindahl B."/>
            <person name="Martin F."/>
        </authorList>
    </citation>
    <scope>NUCLEOTIDE SEQUENCE</scope>
    <source>
        <strain evidence="6">JB14</strain>
    </source>
</reference>
<dbReference type="Proteomes" id="UP000799118">
    <property type="component" value="Unassembled WGS sequence"/>
</dbReference>
<comment type="subcellular location">
    <subcellularLocation>
        <location evidence="4">Peroxisome membrane</location>
    </subcellularLocation>
</comment>
<keyword evidence="1" id="KW-0962">Peroxisome biogenesis</keyword>
<dbReference type="PANTHER" id="PTHR12652">
    <property type="entry name" value="PEROXISOMAL BIOGENESIS FACTOR 11"/>
    <property type="match status" value="1"/>
</dbReference>
<dbReference type="InterPro" id="IPR008733">
    <property type="entry name" value="PEX11"/>
</dbReference>
<gene>
    <name evidence="6" type="ORF">BT96DRAFT_805690</name>
</gene>
<evidence type="ECO:0000256" key="1">
    <source>
        <dbReference type="ARBA" id="ARBA00022593"/>
    </source>
</evidence>
<protein>
    <submittedName>
        <fullName evidence="6">Uncharacterized protein</fullName>
    </submittedName>
</protein>
<accession>A0A6A4IK23</accession>
<feature type="compositionally biased region" description="Polar residues" evidence="5">
    <location>
        <begin position="1"/>
        <end position="27"/>
    </location>
</feature>
<dbReference type="Pfam" id="PF05648">
    <property type="entry name" value="PEX11"/>
    <property type="match status" value="1"/>
</dbReference>
<dbReference type="GO" id="GO:0005778">
    <property type="term" value="C:peroxisomal membrane"/>
    <property type="evidence" value="ECO:0007669"/>
    <property type="project" value="UniProtKB-SubCell"/>
</dbReference>
<evidence type="ECO:0000256" key="4">
    <source>
        <dbReference type="ARBA" id="ARBA00046271"/>
    </source>
</evidence>
<dbReference type="EMBL" id="ML769385">
    <property type="protein sequence ID" value="KAE9410280.1"/>
    <property type="molecule type" value="Genomic_DNA"/>
</dbReference>
<proteinExistence type="predicted"/>
<keyword evidence="2" id="KW-0472">Membrane</keyword>
<dbReference type="AlphaFoldDB" id="A0A6A4IK23"/>
<dbReference type="OrthoDB" id="411017at2759"/>
<dbReference type="PANTHER" id="PTHR12652:SF19">
    <property type="entry name" value="PEROXISOMAL BIOGENESIS FACTOR 11"/>
    <property type="match status" value="1"/>
</dbReference>
<dbReference type="GO" id="GO:0016559">
    <property type="term" value="P:peroxisome fission"/>
    <property type="evidence" value="ECO:0007669"/>
    <property type="project" value="InterPro"/>
</dbReference>
<keyword evidence="7" id="KW-1185">Reference proteome</keyword>
<evidence type="ECO:0000313" key="7">
    <source>
        <dbReference type="Proteomes" id="UP000799118"/>
    </source>
</evidence>
<evidence type="ECO:0000256" key="3">
    <source>
        <dbReference type="ARBA" id="ARBA00023140"/>
    </source>
</evidence>
<keyword evidence="3" id="KW-0576">Peroxisome</keyword>
<organism evidence="6 7">
    <name type="scientific">Gymnopus androsaceus JB14</name>
    <dbReference type="NCBI Taxonomy" id="1447944"/>
    <lineage>
        <taxon>Eukaryota</taxon>
        <taxon>Fungi</taxon>
        <taxon>Dikarya</taxon>
        <taxon>Basidiomycota</taxon>
        <taxon>Agaricomycotina</taxon>
        <taxon>Agaricomycetes</taxon>
        <taxon>Agaricomycetidae</taxon>
        <taxon>Agaricales</taxon>
        <taxon>Marasmiineae</taxon>
        <taxon>Omphalotaceae</taxon>
        <taxon>Gymnopus</taxon>
    </lineage>
</organism>